<sequence length="331" mass="38013">MDRKQAQNHIGKAVIIDEGQGGSYLGMLEDVIAPPRKTWRGTVQIQAVVELPSFLPEKDEITLLPLKYKDRDVVECIGSKLSLAPEEISTSFQQSMENAAIRRLQELMEQKESLAHKQKALEQFVDAHGLSLPEEAQMDETEDEEDEAIAYTFHYENGMYLLLDERKEALALEECPFELQWVNENNETCTGHYEENGTFMSNDGVRFSPKEGTVFTIDKKQFDPYVIFQKELEPGALQSLEKSLQSFGVSHDHLVDCHNALLTQFLLSEGRTSFQGVNFLTYRGSQGIIMVQHHFDRKLHNQKNDEIYDRFEFTTEQGKRSIVTYTNEFSR</sequence>
<dbReference type="Pfam" id="PF10949">
    <property type="entry name" value="DUF2777"/>
    <property type="match status" value="1"/>
</dbReference>
<dbReference type="InterPro" id="IPR024488">
    <property type="entry name" value="DUF2777"/>
</dbReference>
<keyword evidence="1" id="KW-0175">Coiled coil</keyword>
<proteinExistence type="predicted"/>
<evidence type="ECO:0000256" key="1">
    <source>
        <dbReference type="SAM" id="Coils"/>
    </source>
</evidence>
<dbReference type="RefSeq" id="WP_251222338.1">
    <property type="nucleotide sequence ID" value="NZ_JAMBOL010000003.1"/>
</dbReference>
<name>A0A9X2IMZ2_9BACI</name>
<gene>
    <name evidence="2" type="ORF">M3202_05475</name>
</gene>
<evidence type="ECO:0000313" key="3">
    <source>
        <dbReference type="Proteomes" id="UP001139179"/>
    </source>
</evidence>
<comment type="caution">
    <text evidence="2">The sequence shown here is derived from an EMBL/GenBank/DDBJ whole genome shotgun (WGS) entry which is preliminary data.</text>
</comment>
<feature type="coiled-coil region" evidence="1">
    <location>
        <begin position="97"/>
        <end position="124"/>
    </location>
</feature>
<accession>A0A9X2IMZ2</accession>
<keyword evidence="3" id="KW-1185">Reference proteome</keyword>
<dbReference type="Proteomes" id="UP001139179">
    <property type="component" value="Unassembled WGS sequence"/>
</dbReference>
<evidence type="ECO:0000313" key="2">
    <source>
        <dbReference type="EMBL" id="MCM3713525.1"/>
    </source>
</evidence>
<organism evidence="2 3">
    <name type="scientific">Halalkalibacter oceani</name>
    <dbReference type="NCBI Taxonomy" id="1653776"/>
    <lineage>
        <taxon>Bacteria</taxon>
        <taxon>Bacillati</taxon>
        <taxon>Bacillota</taxon>
        <taxon>Bacilli</taxon>
        <taxon>Bacillales</taxon>
        <taxon>Bacillaceae</taxon>
        <taxon>Halalkalibacter</taxon>
    </lineage>
</organism>
<reference evidence="2" key="1">
    <citation type="submission" date="2022-05" db="EMBL/GenBank/DDBJ databases">
        <title>Comparative Genomics of Spacecraft Associated Microbes.</title>
        <authorList>
            <person name="Tran M.T."/>
            <person name="Wright A."/>
            <person name="Seuylemezian A."/>
            <person name="Eisen J."/>
            <person name="Coil D."/>
        </authorList>
    </citation>
    <scope>NUCLEOTIDE SEQUENCE</scope>
    <source>
        <strain evidence="2">214.1.1</strain>
    </source>
</reference>
<dbReference type="AlphaFoldDB" id="A0A9X2IMZ2"/>
<protein>
    <submittedName>
        <fullName evidence="2">DUF2777 domain-containing protein</fullName>
    </submittedName>
</protein>
<dbReference type="EMBL" id="JAMBOL010000003">
    <property type="protein sequence ID" value="MCM3713525.1"/>
    <property type="molecule type" value="Genomic_DNA"/>
</dbReference>